<evidence type="ECO:0000313" key="3">
    <source>
        <dbReference type="Proteomes" id="UP000221961"/>
    </source>
</evidence>
<name>A0A291RI93_9NOCA</name>
<dbReference type="KEGG" id="ntp:CRH09_15055"/>
<gene>
    <name evidence="2" type="ORF">CRH09_15055</name>
</gene>
<dbReference type="GeneID" id="88358714"/>
<organism evidence="2 3">
    <name type="scientific">Nocardia terpenica</name>
    <dbReference type="NCBI Taxonomy" id="455432"/>
    <lineage>
        <taxon>Bacteria</taxon>
        <taxon>Bacillati</taxon>
        <taxon>Actinomycetota</taxon>
        <taxon>Actinomycetes</taxon>
        <taxon>Mycobacteriales</taxon>
        <taxon>Nocardiaceae</taxon>
        <taxon>Nocardia</taxon>
    </lineage>
</organism>
<proteinExistence type="predicted"/>
<evidence type="ECO:0000313" key="2">
    <source>
        <dbReference type="EMBL" id="ATL67321.1"/>
    </source>
</evidence>
<accession>A0A291RI93</accession>
<dbReference type="RefSeq" id="WP_098694466.1">
    <property type="nucleotide sequence ID" value="NZ_CP023778.1"/>
</dbReference>
<feature type="transmembrane region" description="Helical" evidence="1">
    <location>
        <begin position="58"/>
        <end position="79"/>
    </location>
</feature>
<dbReference type="AlphaFoldDB" id="A0A291RI93"/>
<sequence length="85" mass="9003">MRSAQLRALISRVSGYVSVAYYTAQQAMSVAVLRIGALLLIAVPIAELAVGVDLITTLGLIAPELAVVVAIALIGFFAYRRASRK</sequence>
<keyword evidence="1" id="KW-0472">Membrane</keyword>
<evidence type="ECO:0000256" key="1">
    <source>
        <dbReference type="SAM" id="Phobius"/>
    </source>
</evidence>
<keyword evidence="1" id="KW-0812">Transmembrane</keyword>
<protein>
    <submittedName>
        <fullName evidence="2">Uncharacterized protein</fullName>
    </submittedName>
</protein>
<dbReference type="EMBL" id="CP023778">
    <property type="protein sequence ID" value="ATL67321.1"/>
    <property type="molecule type" value="Genomic_DNA"/>
</dbReference>
<dbReference type="Proteomes" id="UP000221961">
    <property type="component" value="Chromosome"/>
</dbReference>
<keyword evidence="1" id="KW-1133">Transmembrane helix</keyword>
<feature type="transmembrane region" description="Helical" evidence="1">
    <location>
        <begin position="31"/>
        <end position="52"/>
    </location>
</feature>
<reference evidence="2 3" key="1">
    <citation type="submission" date="2017-10" db="EMBL/GenBank/DDBJ databases">
        <title>Comparative genomics between pathogenic Norcardia.</title>
        <authorList>
            <person name="Zeng L."/>
        </authorList>
    </citation>
    <scope>NUCLEOTIDE SEQUENCE [LARGE SCALE GENOMIC DNA]</scope>
    <source>
        <strain evidence="2 3">NC_YFY_NT001</strain>
    </source>
</reference>